<dbReference type="AlphaFoldDB" id="A0A834W074"/>
<keyword evidence="2" id="KW-1185">Reference proteome</keyword>
<proteinExistence type="predicted"/>
<protein>
    <submittedName>
        <fullName evidence="1">Uncharacterized protein</fullName>
    </submittedName>
</protein>
<evidence type="ECO:0000313" key="1">
    <source>
        <dbReference type="EMBL" id="KAF7803735.1"/>
    </source>
</evidence>
<comment type="caution">
    <text evidence="1">The sequence shown here is derived from an EMBL/GenBank/DDBJ whole genome shotgun (WGS) entry which is preliminary data.</text>
</comment>
<name>A0A834W074_9FABA</name>
<evidence type="ECO:0000313" key="2">
    <source>
        <dbReference type="Proteomes" id="UP000634136"/>
    </source>
</evidence>
<accession>A0A834W074</accession>
<reference evidence="1" key="1">
    <citation type="submission" date="2020-09" db="EMBL/GenBank/DDBJ databases">
        <title>Genome-Enabled Discovery of Anthraquinone Biosynthesis in Senna tora.</title>
        <authorList>
            <person name="Kang S.-H."/>
            <person name="Pandey R.P."/>
            <person name="Lee C.-M."/>
            <person name="Sim J.-S."/>
            <person name="Jeong J.-T."/>
            <person name="Choi B.-S."/>
            <person name="Jung M."/>
            <person name="Ginzburg D."/>
            <person name="Zhao K."/>
            <person name="Won S.Y."/>
            <person name="Oh T.-J."/>
            <person name="Yu Y."/>
            <person name="Kim N.-H."/>
            <person name="Lee O.R."/>
            <person name="Lee T.-H."/>
            <person name="Bashyal P."/>
            <person name="Kim T.-S."/>
            <person name="Lee W.-H."/>
            <person name="Kawkins C."/>
            <person name="Kim C.-K."/>
            <person name="Kim J.S."/>
            <person name="Ahn B.O."/>
            <person name="Rhee S.Y."/>
            <person name="Sohng J.K."/>
        </authorList>
    </citation>
    <scope>NUCLEOTIDE SEQUENCE</scope>
    <source>
        <tissue evidence="1">Leaf</tissue>
    </source>
</reference>
<sequence length="29" mass="3237">MEFGLLTSPQPPKMIHVSAMEAQNSQLHN</sequence>
<gene>
    <name evidence="1" type="ORF">G2W53_042846</name>
</gene>
<dbReference type="EMBL" id="JAAIUW010000013">
    <property type="protein sequence ID" value="KAF7803735.1"/>
    <property type="molecule type" value="Genomic_DNA"/>
</dbReference>
<organism evidence="1 2">
    <name type="scientific">Senna tora</name>
    <dbReference type="NCBI Taxonomy" id="362788"/>
    <lineage>
        <taxon>Eukaryota</taxon>
        <taxon>Viridiplantae</taxon>
        <taxon>Streptophyta</taxon>
        <taxon>Embryophyta</taxon>
        <taxon>Tracheophyta</taxon>
        <taxon>Spermatophyta</taxon>
        <taxon>Magnoliopsida</taxon>
        <taxon>eudicotyledons</taxon>
        <taxon>Gunneridae</taxon>
        <taxon>Pentapetalae</taxon>
        <taxon>rosids</taxon>
        <taxon>fabids</taxon>
        <taxon>Fabales</taxon>
        <taxon>Fabaceae</taxon>
        <taxon>Caesalpinioideae</taxon>
        <taxon>Cassia clade</taxon>
        <taxon>Senna</taxon>
    </lineage>
</organism>
<dbReference type="Proteomes" id="UP000634136">
    <property type="component" value="Unassembled WGS sequence"/>
</dbReference>